<protein>
    <submittedName>
        <fullName evidence="2">Uncharacterized protein</fullName>
    </submittedName>
</protein>
<gene>
    <name evidence="2" type="ORF">PLEPLA_LOCUS27248</name>
</gene>
<organism evidence="2 3">
    <name type="scientific">Pleuronectes platessa</name>
    <name type="common">European plaice</name>
    <dbReference type="NCBI Taxonomy" id="8262"/>
    <lineage>
        <taxon>Eukaryota</taxon>
        <taxon>Metazoa</taxon>
        <taxon>Chordata</taxon>
        <taxon>Craniata</taxon>
        <taxon>Vertebrata</taxon>
        <taxon>Euteleostomi</taxon>
        <taxon>Actinopterygii</taxon>
        <taxon>Neopterygii</taxon>
        <taxon>Teleostei</taxon>
        <taxon>Neoteleostei</taxon>
        <taxon>Acanthomorphata</taxon>
        <taxon>Carangaria</taxon>
        <taxon>Pleuronectiformes</taxon>
        <taxon>Pleuronectoidei</taxon>
        <taxon>Pleuronectidae</taxon>
        <taxon>Pleuronectes</taxon>
    </lineage>
</organism>
<evidence type="ECO:0000313" key="3">
    <source>
        <dbReference type="Proteomes" id="UP001153269"/>
    </source>
</evidence>
<sequence>METATVLEAVHVRCTASHPPRGLDQEGVGYIPLNRTLQVPVTCLLQPSILCSPALKSVTSQTSDHTGLVPVDIDLFLGAPPPSAPVSLAARAPAPQHSPAVGAVGAVGA</sequence>
<proteinExistence type="predicted"/>
<feature type="region of interest" description="Disordered" evidence="1">
    <location>
        <begin position="88"/>
        <end position="109"/>
    </location>
</feature>
<evidence type="ECO:0000256" key="1">
    <source>
        <dbReference type="SAM" id="MobiDB-lite"/>
    </source>
</evidence>
<dbReference type="EMBL" id="CADEAL010002291">
    <property type="protein sequence ID" value="CAB1439464.1"/>
    <property type="molecule type" value="Genomic_DNA"/>
</dbReference>
<reference evidence="2" key="1">
    <citation type="submission" date="2020-03" db="EMBL/GenBank/DDBJ databases">
        <authorList>
            <person name="Weist P."/>
        </authorList>
    </citation>
    <scope>NUCLEOTIDE SEQUENCE</scope>
</reference>
<dbReference type="Proteomes" id="UP001153269">
    <property type="component" value="Unassembled WGS sequence"/>
</dbReference>
<comment type="caution">
    <text evidence="2">The sequence shown here is derived from an EMBL/GenBank/DDBJ whole genome shotgun (WGS) entry which is preliminary data.</text>
</comment>
<name>A0A9N7UZ37_PLEPL</name>
<accession>A0A9N7UZ37</accession>
<evidence type="ECO:0000313" key="2">
    <source>
        <dbReference type="EMBL" id="CAB1439464.1"/>
    </source>
</evidence>
<dbReference type="AlphaFoldDB" id="A0A9N7UZ37"/>
<keyword evidence="3" id="KW-1185">Reference proteome</keyword>